<evidence type="ECO:0000259" key="11">
    <source>
        <dbReference type="Pfam" id="PF08245"/>
    </source>
</evidence>
<evidence type="ECO:0000313" key="13">
    <source>
        <dbReference type="Proteomes" id="UP000243525"/>
    </source>
</evidence>
<dbReference type="Gene3D" id="3.90.190.20">
    <property type="entry name" value="Mur ligase, C-terminal domain"/>
    <property type="match status" value="1"/>
</dbReference>
<feature type="binding site" evidence="7">
    <location>
        <position position="188"/>
    </location>
    <ligand>
        <name>UDP-N-acetyl-alpha-D-muramoyl-L-alanyl-D-glutamate</name>
        <dbReference type="ChEBI" id="CHEBI:83900"/>
    </ligand>
</feature>
<keyword evidence="7 12" id="KW-0436">Ligase</keyword>
<dbReference type="GO" id="GO:0008765">
    <property type="term" value="F:UDP-N-acetylmuramoylalanyl-D-glutamate-2,6-diaminopimelate ligase activity"/>
    <property type="evidence" value="ECO:0007669"/>
    <property type="project" value="UniProtKB-UniRule"/>
</dbReference>
<dbReference type="InterPro" id="IPR035911">
    <property type="entry name" value="MurE/MurF_N"/>
</dbReference>
<dbReference type="SUPFAM" id="SSF53623">
    <property type="entry name" value="MurD-like peptide ligases, catalytic domain"/>
    <property type="match status" value="1"/>
</dbReference>
<dbReference type="NCBIfam" id="NF001126">
    <property type="entry name" value="PRK00139.1-4"/>
    <property type="match status" value="1"/>
</dbReference>
<feature type="binding site" evidence="7">
    <location>
        <position position="455"/>
    </location>
    <ligand>
        <name>meso-2,6-diaminopimelate</name>
        <dbReference type="ChEBI" id="CHEBI:57791"/>
    </ligand>
</feature>
<organism evidence="12 13">
    <name type="scientific">Mangrovibacterium marinum</name>
    <dbReference type="NCBI Taxonomy" id="1639118"/>
    <lineage>
        <taxon>Bacteria</taxon>
        <taxon>Pseudomonadati</taxon>
        <taxon>Bacteroidota</taxon>
        <taxon>Bacteroidia</taxon>
        <taxon>Marinilabiliales</taxon>
        <taxon>Prolixibacteraceae</taxon>
        <taxon>Mangrovibacterium</taxon>
    </lineage>
</organism>
<dbReference type="Pfam" id="PF01225">
    <property type="entry name" value="Mur_ligase"/>
    <property type="match status" value="1"/>
</dbReference>
<evidence type="ECO:0000256" key="1">
    <source>
        <dbReference type="ARBA" id="ARBA00005898"/>
    </source>
</evidence>
<dbReference type="UniPathway" id="UPA00219"/>
<comment type="caution">
    <text evidence="7">Lacks conserved residue(s) required for the propagation of feature annotation.</text>
</comment>
<feature type="binding site" evidence="7">
    <location>
        <position position="180"/>
    </location>
    <ligand>
        <name>UDP-N-acetyl-alpha-D-muramoyl-L-alanyl-D-glutamate</name>
        <dbReference type="ChEBI" id="CHEBI:83900"/>
    </ligand>
</feature>
<dbReference type="EMBL" id="QAAD01000012">
    <property type="protein sequence ID" value="PTN07920.1"/>
    <property type="molecule type" value="Genomic_DNA"/>
</dbReference>
<feature type="short sequence motif" description="Meso-diaminopimelate recognition motif" evidence="7">
    <location>
        <begin position="402"/>
        <end position="405"/>
    </location>
</feature>
<dbReference type="NCBIfam" id="TIGR01085">
    <property type="entry name" value="murE"/>
    <property type="match status" value="1"/>
</dbReference>
<keyword evidence="13" id="KW-1185">Reference proteome</keyword>
<comment type="subcellular location">
    <subcellularLocation>
        <location evidence="7 8">Cytoplasm</location>
    </subcellularLocation>
</comment>
<feature type="binding site" evidence="7">
    <location>
        <begin position="111"/>
        <end position="117"/>
    </location>
    <ligand>
        <name>ATP</name>
        <dbReference type="ChEBI" id="CHEBI:30616"/>
    </ligand>
</feature>
<keyword evidence="6 7" id="KW-0961">Cell wall biogenesis/degradation</keyword>
<keyword evidence="5 7" id="KW-0131">Cell cycle</keyword>
<feature type="binding site" evidence="7">
    <location>
        <position position="459"/>
    </location>
    <ligand>
        <name>meso-2,6-diaminopimelate</name>
        <dbReference type="ChEBI" id="CHEBI:57791"/>
    </ligand>
</feature>
<evidence type="ECO:0000313" key="12">
    <source>
        <dbReference type="EMBL" id="PTN07920.1"/>
    </source>
</evidence>
<dbReference type="SUPFAM" id="SSF63418">
    <property type="entry name" value="MurE/MurF N-terminal domain"/>
    <property type="match status" value="1"/>
</dbReference>
<dbReference type="PANTHER" id="PTHR23135:SF4">
    <property type="entry name" value="UDP-N-ACETYLMURAMOYL-L-ALANYL-D-GLUTAMATE--2,6-DIAMINOPIMELATE LIGASE MURE HOMOLOG, CHLOROPLASTIC"/>
    <property type="match status" value="1"/>
</dbReference>
<dbReference type="InterPro" id="IPR036565">
    <property type="entry name" value="Mur-like_cat_sf"/>
</dbReference>
<dbReference type="Pfam" id="PF02875">
    <property type="entry name" value="Mur_ligase_C"/>
    <property type="match status" value="1"/>
</dbReference>
<dbReference type="PANTHER" id="PTHR23135">
    <property type="entry name" value="MUR LIGASE FAMILY MEMBER"/>
    <property type="match status" value="1"/>
</dbReference>
<dbReference type="OrthoDB" id="9800958at2"/>
<feature type="domain" description="Mur ligase central" evidence="11">
    <location>
        <begin position="109"/>
        <end position="304"/>
    </location>
</feature>
<dbReference type="InterPro" id="IPR000713">
    <property type="entry name" value="Mur_ligase_N"/>
</dbReference>
<sequence length="483" mass="52841">MKTLEYILNGLEYELISGSLSKAIAQIQFDSRKVQAGDLFVATTGTHVDGHDFIGKAIENGAVAIVAERDDVAVGDAALVKIDNTAAALGLLAANFYGNPSQNLKVVGVTGTNGKTTIASLLYKLFIGLGYNAGLISTIKYYVGEQEFPSSHTTPDALQIQALMARMVEAGCEYCFMEVSSHAIHQGRIAGVQFQGGVFTNLTHDHLDYHKTFAEYLKAKKKFFDELPATAFALTNADEKNGRVMLQNTKAQTKSYGLRSLADFKCKVLEKHLDGMLLLIDGQEIWTHFSGIFNAYNLMAVYGTAMLLGEQADKVLPLISELRPVAGRFEILRSPDGKYAIVDYAHTPDALKNVLNGISEIRTGNEQVITVVGAGGDRDKTKRPVMAKEAVLQSDKVILTSDNPRTEVPEQIIADMEAGVEAHQRKKVLSIVNRKEAIRTACMMAVCGDIILVAGKGHEDYQEINGVKHHFDDKEVIREIFNQ</sequence>
<evidence type="ECO:0000259" key="10">
    <source>
        <dbReference type="Pfam" id="PF02875"/>
    </source>
</evidence>
<dbReference type="GO" id="GO:0000287">
    <property type="term" value="F:magnesium ion binding"/>
    <property type="evidence" value="ECO:0007669"/>
    <property type="project" value="UniProtKB-UniRule"/>
</dbReference>
<dbReference type="InterPro" id="IPR013221">
    <property type="entry name" value="Mur_ligase_cen"/>
</dbReference>
<keyword evidence="4 7" id="KW-0573">Peptidoglycan synthesis</keyword>
<protein>
    <recommendedName>
        <fullName evidence="7">UDP-N-acetylmuramoyl-L-alanyl-D-glutamate--2,6-diaminopimelate ligase</fullName>
        <ecNumber evidence="7">6.3.2.13</ecNumber>
    </recommendedName>
    <alternativeName>
        <fullName evidence="7">Meso-A2pm-adding enzyme</fullName>
    </alternativeName>
    <alternativeName>
        <fullName evidence="7">Meso-diaminopimelate-adding enzyme</fullName>
    </alternativeName>
    <alternativeName>
        <fullName evidence="7">UDP-MurNAc-L-Ala-D-Glu:meso-diaminopimelate ligase</fullName>
    </alternativeName>
    <alternativeName>
        <fullName evidence="7">UDP-MurNAc-tripeptide synthetase</fullName>
    </alternativeName>
    <alternativeName>
        <fullName evidence="7">UDP-N-acetylmuramyl-tripeptide synthetase</fullName>
    </alternativeName>
</protein>
<keyword evidence="7" id="KW-0547">Nucleotide-binding</keyword>
<dbReference type="InterPro" id="IPR005761">
    <property type="entry name" value="UDP-N-AcMur-Glu-dNH2Pim_ligase"/>
</dbReference>
<dbReference type="Pfam" id="PF08245">
    <property type="entry name" value="Mur_ligase_M"/>
    <property type="match status" value="1"/>
</dbReference>
<evidence type="ECO:0000256" key="6">
    <source>
        <dbReference type="ARBA" id="ARBA00023316"/>
    </source>
</evidence>
<dbReference type="GO" id="GO:0071555">
    <property type="term" value="P:cell wall organization"/>
    <property type="evidence" value="ECO:0007669"/>
    <property type="project" value="UniProtKB-KW"/>
</dbReference>
<evidence type="ECO:0000259" key="9">
    <source>
        <dbReference type="Pfam" id="PF01225"/>
    </source>
</evidence>
<reference evidence="12 13" key="1">
    <citation type="submission" date="2018-04" db="EMBL/GenBank/DDBJ databases">
        <title>Genomic Encyclopedia of Archaeal and Bacterial Type Strains, Phase II (KMG-II): from individual species to whole genera.</title>
        <authorList>
            <person name="Goeker M."/>
        </authorList>
    </citation>
    <scope>NUCLEOTIDE SEQUENCE [LARGE SCALE GENOMIC DNA]</scope>
    <source>
        <strain evidence="12 13">DSM 28823</strain>
    </source>
</reference>
<dbReference type="HAMAP" id="MF_00208">
    <property type="entry name" value="MurE"/>
    <property type="match status" value="1"/>
</dbReference>
<evidence type="ECO:0000256" key="3">
    <source>
        <dbReference type="ARBA" id="ARBA00022960"/>
    </source>
</evidence>
<dbReference type="GO" id="GO:0051301">
    <property type="term" value="P:cell division"/>
    <property type="evidence" value="ECO:0007669"/>
    <property type="project" value="UniProtKB-KW"/>
</dbReference>
<keyword evidence="2 7" id="KW-0132">Cell division</keyword>
<keyword evidence="7" id="KW-0963">Cytoplasm</keyword>
<dbReference type="SUPFAM" id="SSF53244">
    <property type="entry name" value="MurD-like peptide ligases, peptide-binding domain"/>
    <property type="match status" value="1"/>
</dbReference>
<dbReference type="GO" id="GO:0005524">
    <property type="term" value="F:ATP binding"/>
    <property type="evidence" value="ECO:0007669"/>
    <property type="project" value="UniProtKB-UniRule"/>
</dbReference>
<dbReference type="InterPro" id="IPR004101">
    <property type="entry name" value="Mur_ligase_C"/>
</dbReference>
<gene>
    <name evidence="7" type="primary">murE</name>
    <name evidence="12" type="ORF">C8N47_11282</name>
</gene>
<feature type="domain" description="Mur ligase N-terminal catalytic" evidence="9">
    <location>
        <begin position="24"/>
        <end position="97"/>
    </location>
</feature>
<comment type="caution">
    <text evidence="12">The sequence shown here is derived from an EMBL/GenBank/DDBJ whole genome shotgun (WGS) entry which is preliminary data.</text>
</comment>
<comment type="similarity">
    <text evidence="1 7">Belongs to the MurCDEF family. MurE subfamily.</text>
</comment>
<accession>A0A2T5C028</accession>
<feature type="binding site" evidence="7">
    <location>
        <position position="186"/>
    </location>
    <ligand>
        <name>UDP-N-acetyl-alpha-D-muramoyl-L-alanyl-D-glutamate</name>
        <dbReference type="ChEBI" id="CHEBI:83900"/>
    </ligand>
</feature>
<comment type="pathway">
    <text evidence="7 8">Cell wall biogenesis; peptidoglycan biosynthesis.</text>
</comment>
<name>A0A2T5C028_9BACT</name>
<evidence type="ECO:0000256" key="8">
    <source>
        <dbReference type="RuleBase" id="RU004135"/>
    </source>
</evidence>
<comment type="catalytic activity">
    <reaction evidence="7">
        <text>UDP-N-acetyl-alpha-D-muramoyl-L-alanyl-D-glutamate + meso-2,6-diaminopimelate + ATP = UDP-N-acetyl-alpha-D-muramoyl-L-alanyl-gamma-D-glutamyl-meso-2,6-diaminopimelate + ADP + phosphate + H(+)</text>
        <dbReference type="Rhea" id="RHEA:23676"/>
        <dbReference type="ChEBI" id="CHEBI:15378"/>
        <dbReference type="ChEBI" id="CHEBI:30616"/>
        <dbReference type="ChEBI" id="CHEBI:43474"/>
        <dbReference type="ChEBI" id="CHEBI:57791"/>
        <dbReference type="ChEBI" id="CHEBI:83900"/>
        <dbReference type="ChEBI" id="CHEBI:83905"/>
        <dbReference type="ChEBI" id="CHEBI:456216"/>
        <dbReference type="EC" id="6.3.2.13"/>
    </reaction>
</comment>
<dbReference type="GO" id="GO:0008360">
    <property type="term" value="P:regulation of cell shape"/>
    <property type="evidence" value="ECO:0007669"/>
    <property type="project" value="UniProtKB-KW"/>
</dbReference>
<feature type="domain" description="Mur ligase C-terminal" evidence="10">
    <location>
        <begin position="327"/>
        <end position="457"/>
    </location>
</feature>
<dbReference type="Gene3D" id="3.40.1390.10">
    <property type="entry name" value="MurE/MurF, N-terminal domain"/>
    <property type="match status" value="1"/>
</dbReference>
<keyword evidence="7" id="KW-0067">ATP-binding</keyword>
<feature type="modified residue" description="N6-carboxylysine" evidence="7">
    <location>
        <position position="220"/>
    </location>
</feature>
<feature type="binding site" evidence="7">
    <location>
        <position position="378"/>
    </location>
    <ligand>
        <name>meso-2,6-diaminopimelate</name>
        <dbReference type="ChEBI" id="CHEBI:57791"/>
    </ligand>
</feature>
<evidence type="ECO:0000256" key="5">
    <source>
        <dbReference type="ARBA" id="ARBA00023306"/>
    </source>
</evidence>
<dbReference type="EC" id="6.3.2.13" evidence="7"/>
<comment type="cofactor">
    <cofactor evidence="7">
        <name>Mg(2+)</name>
        <dbReference type="ChEBI" id="CHEBI:18420"/>
    </cofactor>
</comment>
<comment type="function">
    <text evidence="7">Catalyzes the addition of meso-diaminopimelic acid to the nucleotide precursor UDP-N-acetylmuramoyl-L-alanyl-D-glutamate (UMAG) in the biosynthesis of bacterial cell-wall peptidoglycan.</text>
</comment>
<dbReference type="GO" id="GO:0005737">
    <property type="term" value="C:cytoplasm"/>
    <property type="evidence" value="ECO:0007669"/>
    <property type="project" value="UniProtKB-SubCell"/>
</dbReference>
<feature type="binding site" evidence="7">
    <location>
        <begin position="153"/>
        <end position="154"/>
    </location>
    <ligand>
        <name>UDP-N-acetyl-alpha-D-muramoyl-L-alanyl-D-glutamate</name>
        <dbReference type="ChEBI" id="CHEBI:83900"/>
    </ligand>
</feature>
<keyword evidence="7" id="KW-0460">Magnesium</keyword>
<feature type="binding site" evidence="7">
    <location>
        <position position="31"/>
    </location>
    <ligand>
        <name>UDP-N-acetyl-alpha-D-muramoyl-L-alanyl-D-glutamate</name>
        <dbReference type="ChEBI" id="CHEBI:83900"/>
    </ligand>
</feature>
<dbReference type="Proteomes" id="UP000243525">
    <property type="component" value="Unassembled WGS sequence"/>
</dbReference>
<dbReference type="GO" id="GO:0009252">
    <property type="term" value="P:peptidoglycan biosynthetic process"/>
    <property type="evidence" value="ECO:0007669"/>
    <property type="project" value="UniProtKB-UniRule"/>
</dbReference>
<keyword evidence="3 7" id="KW-0133">Cell shape</keyword>
<evidence type="ECO:0000256" key="2">
    <source>
        <dbReference type="ARBA" id="ARBA00022618"/>
    </source>
</evidence>
<dbReference type="Gene3D" id="3.40.1190.10">
    <property type="entry name" value="Mur-like, catalytic domain"/>
    <property type="match status" value="1"/>
</dbReference>
<dbReference type="InterPro" id="IPR036615">
    <property type="entry name" value="Mur_ligase_C_dom_sf"/>
</dbReference>
<dbReference type="AlphaFoldDB" id="A0A2T5C028"/>
<feature type="binding site" evidence="7">
    <location>
        <begin position="402"/>
        <end position="405"/>
    </location>
    <ligand>
        <name>meso-2,6-diaminopimelate</name>
        <dbReference type="ChEBI" id="CHEBI:57791"/>
    </ligand>
</feature>
<evidence type="ECO:0000256" key="7">
    <source>
        <dbReference type="HAMAP-Rule" id="MF_00208"/>
    </source>
</evidence>
<evidence type="ECO:0000256" key="4">
    <source>
        <dbReference type="ARBA" id="ARBA00022984"/>
    </source>
</evidence>
<proteinExistence type="inferred from homology"/>
<comment type="PTM">
    <text evidence="7">Carboxylation is probably crucial for Mg(2+) binding and, consequently, for the gamma-phosphate positioning of ATP.</text>
</comment>
<dbReference type="RefSeq" id="WP_107822899.1">
    <property type="nucleotide sequence ID" value="NZ_OY782574.1"/>
</dbReference>